<protein>
    <recommendedName>
        <fullName evidence="1">peptide-methionine (S)-S-oxide reductase</fullName>
        <ecNumber evidence="1">1.8.4.11</ecNumber>
    </recommendedName>
</protein>
<dbReference type="NCBIfam" id="TIGR00401">
    <property type="entry name" value="msrA"/>
    <property type="match status" value="1"/>
</dbReference>
<evidence type="ECO:0000313" key="4">
    <source>
        <dbReference type="EMBL" id="MPL88317.1"/>
    </source>
</evidence>
<sequence length="167" mass="19187">MMESANKKNEKAYLASGCFWGTQYHLNKAFGVTSTFVGYMGGELENPTYPEVKTGLTGHVETVEVNFDPEEISFDKVLELYFETHDFTQVGGQGPDIGTQYRSVIFYTDEKQKETAEKYIAILSNMGHKVATALEPACKFWVAEDYHQHYYDKKEDTPYCHIYKKIF</sequence>
<evidence type="ECO:0000259" key="3">
    <source>
        <dbReference type="Pfam" id="PF01625"/>
    </source>
</evidence>
<name>A0A644VAS9_9ZZZZ</name>
<feature type="domain" description="Peptide methionine sulphoxide reductase MsrA" evidence="3">
    <location>
        <begin position="11"/>
        <end position="161"/>
    </location>
</feature>
<dbReference type="InterPro" id="IPR036509">
    <property type="entry name" value="Met_Sox_Rdtase_MsrA_sf"/>
</dbReference>
<dbReference type="SUPFAM" id="SSF55068">
    <property type="entry name" value="Peptide methionine sulfoxide reductase"/>
    <property type="match status" value="1"/>
</dbReference>
<dbReference type="PANTHER" id="PTHR43774">
    <property type="entry name" value="PEPTIDE METHIONINE SULFOXIDE REDUCTASE"/>
    <property type="match status" value="1"/>
</dbReference>
<organism evidence="4">
    <name type="scientific">bioreactor metagenome</name>
    <dbReference type="NCBI Taxonomy" id="1076179"/>
    <lineage>
        <taxon>unclassified sequences</taxon>
        <taxon>metagenomes</taxon>
        <taxon>ecological metagenomes</taxon>
    </lineage>
</organism>
<accession>A0A644VAS9</accession>
<evidence type="ECO:0000256" key="1">
    <source>
        <dbReference type="ARBA" id="ARBA00012502"/>
    </source>
</evidence>
<evidence type="ECO:0000256" key="2">
    <source>
        <dbReference type="ARBA" id="ARBA00023002"/>
    </source>
</evidence>
<dbReference type="EC" id="1.8.4.11" evidence="1"/>
<dbReference type="GO" id="GO:0008113">
    <property type="term" value="F:peptide-methionine (S)-S-oxide reductase activity"/>
    <property type="evidence" value="ECO:0007669"/>
    <property type="project" value="UniProtKB-EC"/>
</dbReference>
<reference evidence="4" key="1">
    <citation type="submission" date="2019-08" db="EMBL/GenBank/DDBJ databases">
        <authorList>
            <person name="Kucharzyk K."/>
            <person name="Murdoch R.W."/>
            <person name="Higgins S."/>
            <person name="Loffler F."/>
        </authorList>
    </citation>
    <scope>NUCLEOTIDE SEQUENCE</scope>
</reference>
<dbReference type="InterPro" id="IPR002569">
    <property type="entry name" value="Met_Sox_Rdtase_MsrA_dom"/>
</dbReference>
<dbReference type="HAMAP" id="MF_01401">
    <property type="entry name" value="MsrA"/>
    <property type="match status" value="1"/>
</dbReference>
<dbReference type="AlphaFoldDB" id="A0A644VAS9"/>
<dbReference type="PANTHER" id="PTHR43774:SF1">
    <property type="entry name" value="PEPTIDE METHIONINE SULFOXIDE REDUCTASE MSRA 2"/>
    <property type="match status" value="1"/>
</dbReference>
<dbReference type="Pfam" id="PF01625">
    <property type="entry name" value="PMSR"/>
    <property type="match status" value="1"/>
</dbReference>
<comment type="caution">
    <text evidence="4">The sequence shown here is derived from an EMBL/GenBank/DDBJ whole genome shotgun (WGS) entry which is preliminary data.</text>
</comment>
<dbReference type="EMBL" id="VSSQ01000255">
    <property type="protein sequence ID" value="MPL88317.1"/>
    <property type="molecule type" value="Genomic_DNA"/>
</dbReference>
<proteinExistence type="inferred from homology"/>
<dbReference type="Gene3D" id="3.30.1060.10">
    <property type="entry name" value="Peptide methionine sulphoxide reductase MsrA"/>
    <property type="match status" value="1"/>
</dbReference>
<keyword evidence="2 4" id="KW-0560">Oxidoreductase</keyword>
<gene>
    <name evidence="4" type="primary">msrA1_3</name>
    <name evidence="4" type="ORF">SDC9_34337</name>
</gene>